<keyword evidence="3" id="KW-0847">Vitamin C</keyword>
<dbReference type="Gene3D" id="2.60.120.620">
    <property type="entry name" value="q2cbj1_9rhob like domain"/>
    <property type="match status" value="1"/>
</dbReference>
<dbReference type="GO" id="GO:0031418">
    <property type="term" value="F:L-ascorbic acid binding"/>
    <property type="evidence" value="ECO:0007669"/>
    <property type="project" value="UniProtKB-KW"/>
</dbReference>
<dbReference type="PROSITE" id="PS51471">
    <property type="entry name" value="FE2OG_OXY"/>
    <property type="match status" value="1"/>
</dbReference>
<dbReference type="RefSeq" id="XP_031566834.1">
    <property type="nucleotide sequence ID" value="XM_031710974.1"/>
</dbReference>
<keyword evidence="4" id="KW-0223">Dioxygenase</keyword>
<evidence type="ECO:0000256" key="1">
    <source>
        <dbReference type="ARBA" id="ARBA00001961"/>
    </source>
</evidence>
<sequence length="267" mass="30400">MKNYCFLHISIFFALLVQSKFDSCVLYNPFSWNPFKDQDKFCLLSKENLKPKYIELSKFPKIHLYKSCISEKQRKELLSLAAQRLSSETDSGFSSSLYLRDTGDAELPILKEIAKLAGNLSGLPWNNAEPISLTKYTLKQNYGLHYDSGFLMNGKRTNRKATVLLYLNNVKKGGETVFPFATNQTDSIEHNQVERKPIQEVCASERGVKIPPVLGSCVVFYSHLDEASQVDPLSLHGSCPVLSGEKWIAQMWVRGKIENEKDTFWKD</sequence>
<comment type="cofactor">
    <cofactor evidence="1">
        <name>L-ascorbate</name>
        <dbReference type="ChEBI" id="CHEBI:38290"/>
    </cofactor>
</comment>
<dbReference type="PANTHER" id="PTHR10869">
    <property type="entry name" value="PROLYL 4-HYDROXYLASE ALPHA SUBUNIT"/>
    <property type="match status" value="1"/>
</dbReference>
<keyword evidence="6" id="KW-0408">Iron</keyword>
<evidence type="ECO:0000256" key="2">
    <source>
        <dbReference type="ARBA" id="ARBA00022723"/>
    </source>
</evidence>
<dbReference type="GO" id="GO:0005783">
    <property type="term" value="C:endoplasmic reticulum"/>
    <property type="evidence" value="ECO:0007669"/>
    <property type="project" value="TreeGrafter"/>
</dbReference>
<name>A0A6P8IJ65_ACTTE</name>
<keyword evidence="2" id="KW-0479">Metal-binding</keyword>
<dbReference type="PANTHER" id="PTHR10869:SF246">
    <property type="entry name" value="TRANSMEMBRANE PROLYL 4-HYDROXYLASE"/>
    <property type="match status" value="1"/>
</dbReference>
<evidence type="ECO:0000313" key="10">
    <source>
        <dbReference type="RefSeq" id="XP_031566834.1"/>
    </source>
</evidence>
<dbReference type="AlphaFoldDB" id="A0A6P8IJ65"/>
<dbReference type="InterPro" id="IPR044862">
    <property type="entry name" value="Pro_4_hyd_alph_FE2OG_OXY"/>
</dbReference>
<evidence type="ECO:0000259" key="8">
    <source>
        <dbReference type="PROSITE" id="PS51471"/>
    </source>
</evidence>
<evidence type="ECO:0000313" key="9">
    <source>
        <dbReference type="Proteomes" id="UP000515163"/>
    </source>
</evidence>
<dbReference type="InterPro" id="IPR006620">
    <property type="entry name" value="Pro_4_hyd_alph"/>
</dbReference>
<keyword evidence="5" id="KW-0560">Oxidoreductase</keyword>
<feature type="domain" description="Fe2OG dioxygenase" evidence="8">
    <location>
        <begin position="127"/>
        <end position="255"/>
    </location>
</feature>
<feature type="chain" id="PRO_5028295176" evidence="7">
    <location>
        <begin position="20"/>
        <end position="267"/>
    </location>
</feature>
<dbReference type="GO" id="GO:0005506">
    <property type="term" value="F:iron ion binding"/>
    <property type="evidence" value="ECO:0007669"/>
    <property type="project" value="InterPro"/>
</dbReference>
<dbReference type="InterPro" id="IPR005123">
    <property type="entry name" value="Oxoglu/Fe-dep_dioxygenase_dom"/>
</dbReference>
<evidence type="ECO:0000256" key="3">
    <source>
        <dbReference type="ARBA" id="ARBA00022896"/>
    </source>
</evidence>
<dbReference type="OrthoDB" id="420380at2759"/>
<accession>A0A6P8IJ65</accession>
<dbReference type="SMART" id="SM00702">
    <property type="entry name" value="P4Hc"/>
    <property type="match status" value="1"/>
</dbReference>
<evidence type="ECO:0000256" key="6">
    <source>
        <dbReference type="ARBA" id="ARBA00023004"/>
    </source>
</evidence>
<dbReference type="InParanoid" id="A0A6P8IJ65"/>
<evidence type="ECO:0000256" key="5">
    <source>
        <dbReference type="ARBA" id="ARBA00023002"/>
    </source>
</evidence>
<proteinExistence type="predicted"/>
<reference evidence="10" key="1">
    <citation type="submission" date="2025-08" db="UniProtKB">
        <authorList>
            <consortium name="RefSeq"/>
        </authorList>
    </citation>
    <scope>IDENTIFICATION</scope>
    <source>
        <tissue evidence="10">Tentacle</tissue>
    </source>
</reference>
<evidence type="ECO:0000256" key="4">
    <source>
        <dbReference type="ARBA" id="ARBA00022964"/>
    </source>
</evidence>
<feature type="signal peptide" evidence="7">
    <location>
        <begin position="1"/>
        <end position="19"/>
    </location>
</feature>
<organism evidence="9 10">
    <name type="scientific">Actinia tenebrosa</name>
    <name type="common">Australian red waratah sea anemone</name>
    <dbReference type="NCBI Taxonomy" id="6105"/>
    <lineage>
        <taxon>Eukaryota</taxon>
        <taxon>Metazoa</taxon>
        <taxon>Cnidaria</taxon>
        <taxon>Anthozoa</taxon>
        <taxon>Hexacorallia</taxon>
        <taxon>Actiniaria</taxon>
        <taxon>Actiniidae</taxon>
        <taxon>Actinia</taxon>
    </lineage>
</organism>
<dbReference type="Proteomes" id="UP000515163">
    <property type="component" value="Unplaced"/>
</dbReference>
<dbReference type="InterPro" id="IPR045054">
    <property type="entry name" value="P4HA-like"/>
</dbReference>
<protein>
    <submittedName>
        <fullName evidence="10">Prolyl 4-hydroxylase 2-like</fullName>
    </submittedName>
</protein>
<keyword evidence="9" id="KW-1185">Reference proteome</keyword>
<gene>
    <name evidence="10" type="primary">LOC116301835</name>
</gene>
<keyword evidence="7" id="KW-0732">Signal</keyword>
<dbReference type="GO" id="GO:0004656">
    <property type="term" value="F:procollagen-proline 4-dioxygenase activity"/>
    <property type="evidence" value="ECO:0007669"/>
    <property type="project" value="TreeGrafter"/>
</dbReference>
<dbReference type="Pfam" id="PF13640">
    <property type="entry name" value="2OG-FeII_Oxy_3"/>
    <property type="match status" value="1"/>
</dbReference>
<evidence type="ECO:0000256" key="7">
    <source>
        <dbReference type="SAM" id="SignalP"/>
    </source>
</evidence>
<dbReference type="KEGG" id="aten:116301835"/>
<dbReference type="GeneID" id="116301835"/>